<keyword evidence="2" id="KW-1185">Reference proteome</keyword>
<name>A0A8S1H4H4_9PELO</name>
<organism evidence="1 2">
    <name type="scientific">Caenorhabditis auriculariae</name>
    <dbReference type="NCBI Taxonomy" id="2777116"/>
    <lineage>
        <taxon>Eukaryota</taxon>
        <taxon>Metazoa</taxon>
        <taxon>Ecdysozoa</taxon>
        <taxon>Nematoda</taxon>
        <taxon>Chromadorea</taxon>
        <taxon>Rhabditida</taxon>
        <taxon>Rhabditina</taxon>
        <taxon>Rhabditomorpha</taxon>
        <taxon>Rhabditoidea</taxon>
        <taxon>Rhabditidae</taxon>
        <taxon>Peloderinae</taxon>
        <taxon>Caenorhabditis</taxon>
    </lineage>
</organism>
<protein>
    <submittedName>
        <fullName evidence="1">Uncharacterized protein</fullName>
    </submittedName>
</protein>
<evidence type="ECO:0000313" key="1">
    <source>
        <dbReference type="EMBL" id="CAD6190144.1"/>
    </source>
</evidence>
<proteinExistence type="predicted"/>
<reference evidence="1" key="1">
    <citation type="submission" date="2020-10" db="EMBL/GenBank/DDBJ databases">
        <authorList>
            <person name="Kikuchi T."/>
        </authorList>
    </citation>
    <scope>NUCLEOTIDE SEQUENCE</scope>
    <source>
        <strain evidence="1">NKZ352</strain>
    </source>
</reference>
<dbReference type="EMBL" id="CAJGYM010000014">
    <property type="protein sequence ID" value="CAD6190144.1"/>
    <property type="molecule type" value="Genomic_DNA"/>
</dbReference>
<accession>A0A8S1H4H4</accession>
<gene>
    <name evidence="1" type="ORF">CAUJ_LOCUS6063</name>
</gene>
<sequence length="71" mass="8285">MVLTRRLNFCHLSQIAGRLVRKRDVYSEGRCHAFLRSKLAVNRLYLEPRDLALEENLKMKAVRGKATEDQV</sequence>
<dbReference type="AlphaFoldDB" id="A0A8S1H4H4"/>
<evidence type="ECO:0000313" key="2">
    <source>
        <dbReference type="Proteomes" id="UP000835052"/>
    </source>
</evidence>
<dbReference type="Proteomes" id="UP000835052">
    <property type="component" value="Unassembled WGS sequence"/>
</dbReference>
<comment type="caution">
    <text evidence="1">The sequence shown here is derived from an EMBL/GenBank/DDBJ whole genome shotgun (WGS) entry which is preliminary data.</text>
</comment>